<feature type="domain" description="Beta-mannosidase-like galactose-binding" evidence="16">
    <location>
        <begin position="42"/>
        <end position="137"/>
    </location>
</feature>
<evidence type="ECO:0000259" key="13">
    <source>
        <dbReference type="Pfam" id="PF00703"/>
    </source>
</evidence>
<evidence type="ECO:0000259" key="15">
    <source>
        <dbReference type="Pfam" id="PF17786"/>
    </source>
</evidence>
<evidence type="ECO:0000256" key="2">
    <source>
        <dbReference type="ARBA" id="ARBA00004613"/>
    </source>
</evidence>
<evidence type="ECO:0000313" key="17">
    <source>
        <dbReference type="EMBL" id="CAE6354783.1"/>
    </source>
</evidence>
<comment type="subunit">
    <text evidence="4">Homodimer.</text>
</comment>
<gene>
    <name evidence="17" type="ORF">RDB_LOCUS13651</name>
</gene>
<dbReference type="InterPro" id="IPR013783">
    <property type="entry name" value="Ig-like_fold"/>
</dbReference>
<keyword evidence="6" id="KW-0964">Secreted</keyword>
<keyword evidence="8" id="KW-0325">Glycoprotein</keyword>
<dbReference type="GO" id="GO:0005975">
    <property type="term" value="P:carbohydrate metabolic process"/>
    <property type="evidence" value="ECO:0007669"/>
    <property type="project" value="InterPro"/>
</dbReference>
<dbReference type="InterPro" id="IPR050887">
    <property type="entry name" value="Beta-mannosidase_GH2"/>
</dbReference>
<keyword evidence="9" id="KW-0326">Glycosidase</keyword>
<evidence type="ECO:0000256" key="3">
    <source>
        <dbReference type="ARBA" id="ARBA00004740"/>
    </source>
</evidence>
<dbReference type="SUPFAM" id="SSF49303">
    <property type="entry name" value="beta-Galactosidase/glucuronidase domain"/>
    <property type="match status" value="2"/>
</dbReference>
<proteinExistence type="inferred from homology"/>
<keyword evidence="7" id="KW-0378">Hydrolase</keyword>
<dbReference type="Pfam" id="PF22666">
    <property type="entry name" value="Glyco_hydro_2_N2"/>
    <property type="match status" value="2"/>
</dbReference>
<dbReference type="InterPro" id="IPR008979">
    <property type="entry name" value="Galactose-bd-like_sf"/>
</dbReference>
<evidence type="ECO:0000256" key="10">
    <source>
        <dbReference type="ARBA" id="ARBA00038429"/>
    </source>
</evidence>
<dbReference type="SUPFAM" id="SSF49785">
    <property type="entry name" value="Galactose-binding domain-like"/>
    <property type="match status" value="2"/>
</dbReference>
<dbReference type="InterPro" id="IPR036156">
    <property type="entry name" value="Beta-gal/glucu_dom_sf"/>
</dbReference>
<dbReference type="Gene3D" id="2.60.40.10">
    <property type="entry name" value="Immunoglobulins"/>
    <property type="match status" value="2"/>
</dbReference>
<comment type="similarity">
    <text evidence="10">Belongs to the glycosyl hydrolase 2 family. Beta-mannosidase B subfamily.</text>
</comment>
<comment type="catalytic activity">
    <reaction evidence="1">
        <text>Hydrolysis of terminal, non-reducing beta-D-mannose residues in beta-D-mannosides.</text>
        <dbReference type="EC" id="3.2.1.25"/>
    </reaction>
</comment>
<dbReference type="PANTHER" id="PTHR43730:SF1">
    <property type="entry name" value="BETA-MANNOSIDASE"/>
    <property type="match status" value="1"/>
</dbReference>
<feature type="domain" description="Beta-mannosidase-like galactose-binding" evidence="16">
    <location>
        <begin position="171"/>
        <end position="239"/>
    </location>
</feature>
<dbReference type="GO" id="GO:0004567">
    <property type="term" value="F:beta-mannosidase activity"/>
    <property type="evidence" value="ECO:0007669"/>
    <property type="project" value="UniProtKB-EC"/>
</dbReference>
<dbReference type="InterPro" id="IPR041447">
    <property type="entry name" value="Mannosidase_ig"/>
</dbReference>
<evidence type="ECO:0000256" key="1">
    <source>
        <dbReference type="ARBA" id="ARBA00000829"/>
    </source>
</evidence>
<evidence type="ECO:0000256" key="6">
    <source>
        <dbReference type="ARBA" id="ARBA00022525"/>
    </source>
</evidence>
<accession>A0A8H2WB65</accession>
<dbReference type="EC" id="3.2.1.25" evidence="5"/>
<reference evidence="17" key="1">
    <citation type="submission" date="2021-01" db="EMBL/GenBank/DDBJ databases">
        <authorList>
            <person name="Kaushik A."/>
        </authorList>
    </citation>
    <scope>NUCLEOTIDE SEQUENCE</scope>
    <source>
        <strain evidence="17">AG1-1C</strain>
    </source>
</reference>
<name>A0A8H2WB65_9AGAM</name>
<dbReference type="UniPathway" id="UPA00280"/>
<comment type="subcellular location">
    <subcellularLocation>
        <location evidence="2">Secreted</location>
    </subcellularLocation>
</comment>
<dbReference type="Gene3D" id="3.20.20.80">
    <property type="entry name" value="Glycosidases"/>
    <property type="match status" value="1"/>
</dbReference>
<dbReference type="Proteomes" id="UP000663846">
    <property type="component" value="Unassembled WGS sequence"/>
</dbReference>
<dbReference type="InterPro" id="IPR041625">
    <property type="entry name" value="Beta-mannosidase_Ig"/>
</dbReference>
<dbReference type="EMBL" id="CAJMWS010000071">
    <property type="protein sequence ID" value="CAE6354783.1"/>
    <property type="molecule type" value="Genomic_DNA"/>
</dbReference>
<dbReference type="Gene3D" id="2.60.120.260">
    <property type="entry name" value="Galactose-binding domain-like"/>
    <property type="match status" value="1"/>
</dbReference>
<dbReference type="AlphaFoldDB" id="A0A8H2WB65"/>
<evidence type="ECO:0000256" key="11">
    <source>
        <dbReference type="ARBA" id="ARBA00041069"/>
    </source>
</evidence>
<evidence type="ECO:0000256" key="4">
    <source>
        <dbReference type="ARBA" id="ARBA00011738"/>
    </source>
</evidence>
<evidence type="ECO:0000256" key="8">
    <source>
        <dbReference type="ARBA" id="ARBA00023180"/>
    </source>
</evidence>
<evidence type="ECO:0000256" key="12">
    <source>
        <dbReference type="ARBA" id="ARBA00041614"/>
    </source>
</evidence>
<dbReference type="InterPro" id="IPR054593">
    <property type="entry name" value="Beta-mannosidase-like_N2"/>
</dbReference>
<dbReference type="PANTHER" id="PTHR43730">
    <property type="entry name" value="BETA-MANNOSIDASE"/>
    <property type="match status" value="1"/>
</dbReference>
<evidence type="ECO:0000256" key="7">
    <source>
        <dbReference type="ARBA" id="ARBA00022801"/>
    </source>
</evidence>
<organism evidence="17 18">
    <name type="scientific">Rhizoctonia solani</name>
    <dbReference type="NCBI Taxonomy" id="456999"/>
    <lineage>
        <taxon>Eukaryota</taxon>
        <taxon>Fungi</taxon>
        <taxon>Dikarya</taxon>
        <taxon>Basidiomycota</taxon>
        <taxon>Agaricomycotina</taxon>
        <taxon>Agaricomycetes</taxon>
        <taxon>Cantharellales</taxon>
        <taxon>Ceratobasidiaceae</taxon>
        <taxon>Rhizoctonia</taxon>
    </lineage>
</organism>
<dbReference type="Pfam" id="PF00703">
    <property type="entry name" value="Glyco_hydro_2"/>
    <property type="match status" value="1"/>
</dbReference>
<feature type="domain" description="Beta-mannosidase Ig-fold" evidence="14">
    <location>
        <begin position="843"/>
        <end position="900"/>
    </location>
</feature>
<protein>
    <recommendedName>
        <fullName evidence="11">Beta-mannosidase B</fullName>
        <ecNumber evidence="5">3.2.1.25</ecNumber>
    </recommendedName>
    <alternativeName>
        <fullName evidence="12">Mannanase B</fullName>
    </alternativeName>
</protein>
<dbReference type="Pfam" id="PF17786">
    <property type="entry name" value="Mannosidase_ig"/>
    <property type="match status" value="1"/>
</dbReference>
<sequence length="914" mass="103971">MSRQTLTLSENWQWKQRDPKIANVLDELKQPRTSIKEDSKDTRSVWRKAATSPSEIHVELLKAGLIPDPYKGFNEHKVQWVGKREWLYFTTFELSQEELSKSVELEFEGLDTFCTAYLNEFKILESESMFTPVTVLLAPISADTSSQSKSIVNSIQVVVSSLSFSPNPQPKHVLKPGTNFLLLHFKSALLEAEALEEKYGKVRAGSCNLGLPNRVYVRKAQFGWRWDWGPELMTVGPYRPVHLHTYKTRVADAYVKALVSSAPELACAIEITLSLHGDVSDVSKFDISLRHSDGTTIRTQTFDRGSKIGWKLDDGEVSLWWPVGYGQQTLYHVNIAAVDRDGKTLDYITKRIGFRRVELVQEPLIDAPGTTFLFEINGVRIFIGGSNWIPADNFLTSITPERYRAWLQLLKDGNQNMVRIWGGGVYEPDCFYDTCDELGILVWQDFQFACGQYPAHKEFLANVEIEAEANVKRLRGHPSLTLWCGNNEDYQQVLQWGISTLPAVVIYEKLLPGVITNLMGDVVPYHRGSPYGSVKEWDTADPTIGDVHQWEVWAGKGAPYQDWDIMGGRFVSEFGLPCMPDIRTIDYWLQETDPSQRRVQSKAMQQHNKAGAHERRLAVYMNENFWITNNLETYAYLTQVMQSEGVSAAYRIWRRDWKGKGKEYCAGVIVWQLNDCWPVSSWAIVDYFLRPKLAYFTIAREMLPYTIGIKRTVKQNRETDRPRQFYEFGAFQSIGASIDVWGTNSTLLEKKVLVRLSCFDLDSEWNHVEEHPMTLLPNQTTEILAIPCPCPPHTQPIPGPDDDADLLPTTSHSVIVFALLLDETGKVLSRYADWPQPFRSYNMPDPELQLSVDGETVRVTVKTPAKAVMLNVEGDGDEVRWSDNALDVMPGDPQTVTARGLNGRKVTARWLRSD</sequence>
<comment type="pathway">
    <text evidence="3">Glycan metabolism; N-glycan degradation.</text>
</comment>
<dbReference type="FunFam" id="3.20.20.80:FF:000050">
    <property type="entry name" value="Beta-mannosidase B"/>
    <property type="match status" value="1"/>
</dbReference>
<dbReference type="SUPFAM" id="SSF51445">
    <property type="entry name" value="(Trans)glycosidases"/>
    <property type="match status" value="1"/>
</dbReference>
<evidence type="ECO:0000313" key="18">
    <source>
        <dbReference type="Proteomes" id="UP000663846"/>
    </source>
</evidence>
<dbReference type="InterPro" id="IPR017853">
    <property type="entry name" value="GH"/>
</dbReference>
<evidence type="ECO:0000256" key="5">
    <source>
        <dbReference type="ARBA" id="ARBA00012754"/>
    </source>
</evidence>
<dbReference type="GO" id="GO:0005576">
    <property type="term" value="C:extracellular region"/>
    <property type="evidence" value="ECO:0007669"/>
    <property type="project" value="UniProtKB-SubCell"/>
</dbReference>
<dbReference type="GO" id="GO:0006516">
    <property type="term" value="P:glycoprotein catabolic process"/>
    <property type="evidence" value="ECO:0007669"/>
    <property type="project" value="TreeGrafter"/>
</dbReference>
<evidence type="ECO:0000259" key="14">
    <source>
        <dbReference type="Pfam" id="PF17753"/>
    </source>
</evidence>
<feature type="domain" description="Mannosidase Ig/CBM-like" evidence="15">
    <location>
        <begin position="737"/>
        <end position="839"/>
    </location>
</feature>
<dbReference type="InterPro" id="IPR006102">
    <property type="entry name" value="Ig-like_GH2"/>
</dbReference>
<evidence type="ECO:0000256" key="9">
    <source>
        <dbReference type="ARBA" id="ARBA00023295"/>
    </source>
</evidence>
<comment type="caution">
    <text evidence="17">The sequence shown here is derived from an EMBL/GenBank/DDBJ whole genome shotgun (WGS) entry which is preliminary data.</text>
</comment>
<evidence type="ECO:0000259" key="16">
    <source>
        <dbReference type="Pfam" id="PF22666"/>
    </source>
</evidence>
<feature type="domain" description="Glycoside hydrolase family 2 immunoglobulin-like beta-sandwich" evidence="13">
    <location>
        <begin position="249"/>
        <end position="355"/>
    </location>
</feature>
<dbReference type="Pfam" id="PF17753">
    <property type="entry name" value="Ig_mannosidase"/>
    <property type="match status" value="1"/>
</dbReference>